<evidence type="ECO:0000313" key="2">
    <source>
        <dbReference type="Proteomes" id="UP001153269"/>
    </source>
</evidence>
<dbReference type="Proteomes" id="UP001153269">
    <property type="component" value="Unassembled WGS sequence"/>
</dbReference>
<proteinExistence type="predicted"/>
<accession>A0A9N7VU39</accession>
<keyword evidence="2" id="KW-1185">Reference proteome</keyword>
<organism evidence="1 2">
    <name type="scientific">Pleuronectes platessa</name>
    <name type="common">European plaice</name>
    <dbReference type="NCBI Taxonomy" id="8262"/>
    <lineage>
        <taxon>Eukaryota</taxon>
        <taxon>Metazoa</taxon>
        <taxon>Chordata</taxon>
        <taxon>Craniata</taxon>
        <taxon>Vertebrata</taxon>
        <taxon>Euteleostomi</taxon>
        <taxon>Actinopterygii</taxon>
        <taxon>Neopterygii</taxon>
        <taxon>Teleostei</taxon>
        <taxon>Neoteleostei</taxon>
        <taxon>Acanthomorphata</taxon>
        <taxon>Carangaria</taxon>
        <taxon>Pleuronectiformes</taxon>
        <taxon>Pleuronectoidei</taxon>
        <taxon>Pleuronectidae</taxon>
        <taxon>Pleuronectes</taxon>
    </lineage>
</organism>
<dbReference type="EMBL" id="CADEAL010004205">
    <property type="protein sequence ID" value="CAB1454300.1"/>
    <property type="molecule type" value="Genomic_DNA"/>
</dbReference>
<reference evidence="1" key="1">
    <citation type="submission" date="2020-03" db="EMBL/GenBank/DDBJ databases">
        <authorList>
            <person name="Weist P."/>
        </authorList>
    </citation>
    <scope>NUCLEOTIDE SEQUENCE</scope>
</reference>
<dbReference type="AlphaFoldDB" id="A0A9N7VU39"/>
<name>A0A9N7VU39_PLEPL</name>
<evidence type="ECO:0000313" key="1">
    <source>
        <dbReference type="EMBL" id="CAB1454300.1"/>
    </source>
</evidence>
<comment type="caution">
    <text evidence="1">The sequence shown here is derived from an EMBL/GenBank/DDBJ whole genome shotgun (WGS) entry which is preliminary data.</text>
</comment>
<sequence length="117" mass="12848">MFVNRWAVRSWEQSPPLTPAACLDVFLGGVLFAAVPHGVSVRILSLDRCVVASPVVKRGVGGDRYASPAALWTRVGLLADPQRTRPWDPPFCARPSAVRHRWALSEPELVATRESDC</sequence>
<protein>
    <submittedName>
        <fullName evidence="1">Uncharacterized protein</fullName>
    </submittedName>
</protein>
<gene>
    <name evidence="1" type="ORF">PLEPLA_LOCUS42064</name>
</gene>